<evidence type="ECO:0000313" key="2">
    <source>
        <dbReference type="Proteomes" id="UP001558652"/>
    </source>
</evidence>
<reference evidence="1 2" key="1">
    <citation type="submission" date="2024-07" db="EMBL/GenBank/DDBJ databases">
        <title>Chromosome-level genome assembly of the water stick insect Ranatra chinensis (Heteroptera: Nepidae).</title>
        <authorList>
            <person name="Liu X."/>
        </authorList>
    </citation>
    <scope>NUCLEOTIDE SEQUENCE [LARGE SCALE GENOMIC DNA]</scope>
    <source>
        <strain evidence="1">Cailab_2021Rc</strain>
        <tissue evidence="1">Muscle</tissue>
    </source>
</reference>
<dbReference type="AlphaFoldDB" id="A0ABD0YV84"/>
<keyword evidence="2" id="KW-1185">Reference proteome</keyword>
<sequence>MASKRRNMFYQNKKQETTEIGTESRVRRSFPQIRIRRQVECSTIGSGTAYHFTVPADVTAALPDTLSGLCDAETREAARNALGSMTTYYATTLPRPESLRSGESSGVDGVVLNGGSNVSLPVLEASSGDACILATWEAKRWNDPVYCGRLSTSQCYHSSHQARKFSFYHIVTRS</sequence>
<gene>
    <name evidence="1" type="ORF">AAG570_013619</name>
</gene>
<evidence type="ECO:0000313" key="1">
    <source>
        <dbReference type="EMBL" id="KAL1129088.1"/>
    </source>
</evidence>
<comment type="caution">
    <text evidence="1">The sequence shown here is derived from an EMBL/GenBank/DDBJ whole genome shotgun (WGS) entry which is preliminary data.</text>
</comment>
<organism evidence="1 2">
    <name type="scientific">Ranatra chinensis</name>
    <dbReference type="NCBI Taxonomy" id="642074"/>
    <lineage>
        <taxon>Eukaryota</taxon>
        <taxon>Metazoa</taxon>
        <taxon>Ecdysozoa</taxon>
        <taxon>Arthropoda</taxon>
        <taxon>Hexapoda</taxon>
        <taxon>Insecta</taxon>
        <taxon>Pterygota</taxon>
        <taxon>Neoptera</taxon>
        <taxon>Paraneoptera</taxon>
        <taxon>Hemiptera</taxon>
        <taxon>Heteroptera</taxon>
        <taxon>Panheteroptera</taxon>
        <taxon>Nepomorpha</taxon>
        <taxon>Nepidae</taxon>
        <taxon>Ranatrinae</taxon>
        <taxon>Ranatra</taxon>
    </lineage>
</organism>
<dbReference type="Proteomes" id="UP001558652">
    <property type="component" value="Unassembled WGS sequence"/>
</dbReference>
<accession>A0ABD0YV84</accession>
<proteinExistence type="predicted"/>
<dbReference type="EMBL" id="JBFDAA010000009">
    <property type="protein sequence ID" value="KAL1129088.1"/>
    <property type="molecule type" value="Genomic_DNA"/>
</dbReference>
<protein>
    <submittedName>
        <fullName evidence="1">Uncharacterized protein</fullName>
    </submittedName>
</protein>
<name>A0ABD0YV84_9HEMI</name>